<accession>A0ACB5S7J6</accession>
<evidence type="ECO:0000313" key="1">
    <source>
        <dbReference type="EMBL" id="GME28785.1"/>
    </source>
</evidence>
<name>A0ACB5S7J6_9PEZI</name>
<organism evidence="1 2">
    <name type="scientific">Neofusicoccum parvum</name>
    <dbReference type="NCBI Taxonomy" id="310453"/>
    <lineage>
        <taxon>Eukaryota</taxon>
        <taxon>Fungi</taxon>
        <taxon>Dikarya</taxon>
        <taxon>Ascomycota</taxon>
        <taxon>Pezizomycotina</taxon>
        <taxon>Dothideomycetes</taxon>
        <taxon>Dothideomycetes incertae sedis</taxon>
        <taxon>Botryosphaeriales</taxon>
        <taxon>Botryosphaeriaceae</taxon>
        <taxon>Neofusicoccum</taxon>
    </lineage>
</organism>
<proteinExistence type="predicted"/>
<dbReference type="Proteomes" id="UP001165186">
    <property type="component" value="Unassembled WGS sequence"/>
</dbReference>
<sequence length="448" mass="49302">MTHLPGNHGNITISSERQQQGYSTLEVEQNANFPEVDLGDQLPESPNTTSEEVVVTPAHTDTQAERKICSLRRNTFWIVLAMAVLVVIAVIVGASIGATRSDDSGNAASSTSNDNSGVSEAPRRGIAPNSKLAAANYTDELGVEHSQVYYQDYSLQIWMADWDRSTGNWTFSKVLDENNDATVKPMNGTPIAAYNRWKGLDNNESDFRCLFLDDSSYVRLLWAPNRTGADARWLLVEENDRTMLAGANSSLTDIRSRNGLMMYYPRGNGDSSSSRPTTRKLSVEYVTAQEGTAITVAPIPAIPWREMVYPSVELYLIDDGGYLAGIYGGYNARWKDTGLKNAQELPVDPGAQLAAMSQYRQDDYNLQIMMTKTNGGVKMAYMNGDWNKQDSVEGMDSVLPLSPIAANQLGHVYALESSDNGTQLVEWIRMTGTDPSFQRVGAIDTTKT</sequence>
<gene>
    <name evidence="1" type="primary">g6731</name>
    <name evidence="1" type="ORF">NpPPO83_00006731</name>
</gene>
<evidence type="ECO:0000313" key="2">
    <source>
        <dbReference type="Proteomes" id="UP001165186"/>
    </source>
</evidence>
<comment type="caution">
    <text evidence="1">The sequence shown here is derived from an EMBL/GenBank/DDBJ whole genome shotgun (WGS) entry which is preliminary data.</text>
</comment>
<keyword evidence="2" id="KW-1185">Reference proteome</keyword>
<reference evidence="1" key="1">
    <citation type="submission" date="2024-09" db="EMBL/GenBank/DDBJ databases">
        <title>Draft Genome Sequences of Neofusicoccum parvum.</title>
        <authorList>
            <person name="Ashida A."/>
            <person name="Camagna M."/>
            <person name="Tanaka A."/>
            <person name="Takemoto D."/>
        </authorList>
    </citation>
    <scope>NUCLEOTIDE SEQUENCE</scope>
    <source>
        <strain evidence="1">PPO83</strain>
    </source>
</reference>
<dbReference type="EMBL" id="BSXG01000052">
    <property type="protein sequence ID" value="GME28785.1"/>
    <property type="molecule type" value="Genomic_DNA"/>
</dbReference>
<protein>
    <submittedName>
        <fullName evidence="1">Uncharacterized protein K452DRAFT_313087</fullName>
    </submittedName>
</protein>